<protein>
    <submittedName>
        <fullName evidence="1">Uncharacterized protein</fullName>
    </submittedName>
</protein>
<accession>X1GL57</accession>
<comment type="caution">
    <text evidence="1">The sequence shown here is derived from an EMBL/GenBank/DDBJ whole genome shotgun (WGS) entry which is preliminary data.</text>
</comment>
<sequence length="245" mass="27463">MAEQVFDIYILVKDTGTIIRASERDWCRVMTSVPGSEWHYCFEDMKGQPSPDYDFDEPVLHVERRDGQIQITVRNYGGRFHSDVFAFDRLIWRDVGGVEGNHVGDSKIVDLPEAPPVPEVPPVPPTMPPAEPIAESVAARLDAVIMILKDVKAEMKANKYSVVNIDLSIARPNFETFHISGFAMTVFSCTGTMNLRIGIGDDPITIAPLSYPEMIVIDKMDFKNFYVRNTAQPGKSAVLIAWRSE</sequence>
<reference evidence="1" key="1">
    <citation type="journal article" date="2014" name="Front. Microbiol.">
        <title>High frequency of phylogenetically diverse reductive dehalogenase-homologous genes in deep subseafloor sedimentary metagenomes.</title>
        <authorList>
            <person name="Kawai M."/>
            <person name="Futagami T."/>
            <person name="Toyoda A."/>
            <person name="Takaki Y."/>
            <person name="Nishi S."/>
            <person name="Hori S."/>
            <person name="Arai W."/>
            <person name="Tsubouchi T."/>
            <person name="Morono Y."/>
            <person name="Uchiyama I."/>
            <person name="Ito T."/>
            <person name="Fujiyama A."/>
            <person name="Inagaki F."/>
            <person name="Takami H."/>
        </authorList>
    </citation>
    <scope>NUCLEOTIDE SEQUENCE</scope>
    <source>
        <strain evidence="1">Expedition CK06-06</strain>
    </source>
</reference>
<dbReference type="AlphaFoldDB" id="X1GL57"/>
<gene>
    <name evidence="1" type="ORF">S03H2_30667</name>
</gene>
<evidence type="ECO:0000313" key="1">
    <source>
        <dbReference type="EMBL" id="GAH57922.1"/>
    </source>
</evidence>
<organism evidence="1">
    <name type="scientific">marine sediment metagenome</name>
    <dbReference type="NCBI Taxonomy" id="412755"/>
    <lineage>
        <taxon>unclassified sequences</taxon>
        <taxon>metagenomes</taxon>
        <taxon>ecological metagenomes</taxon>
    </lineage>
</organism>
<proteinExistence type="predicted"/>
<name>X1GL57_9ZZZZ</name>
<dbReference type="EMBL" id="BARU01018560">
    <property type="protein sequence ID" value="GAH57922.1"/>
    <property type="molecule type" value="Genomic_DNA"/>
</dbReference>